<evidence type="ECO:0000313" key="3">
    <source>
        <dbReference type="Proteomes" id="UP001595604"/>
    </source>
</evidence>
<evidence type="ECO:0008006" key="4">
    <source>
        <dbReference type="Google" id="ProtNLM"/>
    </source>
</evidence>
<dbReference type="Proteomes" id="UP001595604">
    <property type="component" value="Unassembled WGS sequence"/>
</dbReference>
<keyword evidence="1" id="KW-0472">Membrane</keyword>
<dbReference type="RefSeq" id="WP_379509801.1">
    <property type="nucleotide sequence ID" value="NZ_JBHRTQ010000007.1"/>
</dbReference>
<evidence type="ECO:0000256" key="1">
    <source>
        <dbReference type="SAM" id="Phobius"/>
    </source>
</evidence>
<reference evidence="3" key="1">
    <citation type="journal article" date="2019" name="Int. J. Syst. Evol. Microbiol.">
        <title>The Global Catalogue of Microorganisms (GCM) 10K type strain sequencing project: providing services to taxonomists for standard genome sequencing and annotation.</title>
        <authorList>
            <consortium name="The Broad Institute Genomics Platform"/>
            <consortium name="The Broad Institute Genome Sequencing Center for Infectious Disease"/>
            <person name="Wu L."/>
            <person name="Ma J."/>
        </authorList>
    </citation>
    <scope>NUCLEOTIDE SEQUENCE [LARGE SCALE GENOMIC DNA]</scope>
    <source>
        <strain evidence="3">KCTC 42984</strain>
    </source>
</reference>
<accession>A0ABV7IT97</accession>
<name>A0ABV7IT97_9SPHN</name>
<comment type="caution">
    <text evidence="2">The sequence shown here is derived from an EMBL/GenBank/DDBJ whole genome shotgun (WGS) entry which is preliminary data.</text>
</comment>
<organism evidence="2 3">
    <name type="scientific">Novosphingobium bradum</name>
    <dbReference type="NCBI Taxonomy" id="1737444"/>
    <lineage>
        <taxon>Bacteria</taxon>
        <taxon>Pseudomonadati</taxon>
        <taxon>Pseudomonadota</taxon>
        <taxon>Alphaproteobacteria</taxon>
        <taxon>Sphingomonadales</taxon>
        <taxon>Sphingomonadaceae</taxon>
        <taxon>Novosphingobium</taxon>
    </lineage>
</organism>
<feature type="transmembrane region" description="Helical" evidence="1">
    <location>
        <begin position="30"/>
        <end position="51"/>
    </location>
</feature>
<proteinExistence type="predicted"/>
<keyword evidence="3" id="KW-1185">Reference proteome</keyword>
<gene>
    <name evidence="2" type="ORF">ACFOD9_09290</name>
</gene>
<keyword evidence="1" id="KW-0812">Transmembrane</keyword>
<dbReference type="EMBL" id="JBHRTQ010000007">
    <property type="protein sequence ID" value="MFC3174446.1"/>
    <property type="molecule type" value="Genomic_DNA"/>
</dbReference>
<evidence type="ECO:0000313" key="2">
    <source>
        <dbReference type="EMBL" id="MFC3174446.1"/>
    </source>
</evidence>
<protein>
    <recommendedName>
        <fullName evidence="4">Glycine zipper domain-containing protein</fullName>
    </recommendedName>
</protein>
<sequence>MAAAGALALSGCASNYGVEGAAVGGLGGALVGGGTGAVVGAAAGAAVGSLIKKDGRCYRVSRDGREYEVRC</sequence>
<keyword evidence="1" id="KW-1133">Transmembrane helix</keyword>